<organism evidence="1 2">
    <name type="scientific">Apophysomyces ossiformis</name>
    <dbReference type="NCBI Taxonomy" id="679940"/>
    <lineage>
        <taxon>Eukaryota</taxon>
        <taxon>Fungi</taxon>
        <taxon>Fungi incertae sedis</taxon>
        <taxon>Mucoromycota</taxon>
        <taxon>Mucoromycotina</taxon>
        <taxon>Mucoromycetes</taxon>
        <taxon>Mucorales</taxon>
        <taxon>Mucorineae</taxon>
        <taxon>Mucoraceae</taxon>
        <taxon>Apophysomyces</taxon>
    </lineage>
</organism>
<keyword evidence="2" id="KW-1185">Reference proteome</keyword>
<name>A0A8H7BMZ2_9FUNG</name>
<dbReference type="OrthoDB" id="10513189at2759"/>
<dbReference type="AlphaFoldDB" id="A0A8H7BMZ2"/>
<comment type="caution">
    <text evidence="1">The sequence shown here is derived from an EMBL/GenBank/DDBJ whole genome shotgun (WGS) entry which is preliminary data.</text>
</comment>
<sequence>MNNFPIAFAETVHCVDDESALAAYYAMICDEDGFPSLQNSKPSAAPDWQVIKKQDLEEDELQHTFTPVKSNDHDPSNAWHRIDTMDAPYAEIAEKAVDLPAPESHRVFFLPRVTDRKQKINVDAQQQNGAEDVDDETIDLWALRKGHSVESQRLTDRRIRRERQHAIRWLDAGFYDLETVQRLFDQRTPTNILPINEQQGKMQRKLDWIVRNNWHSKFRISKSAPRREQLVVGLAGEEELEKALRMIPEHKLPESARMLLASNLDPVIWYLT</sequence>
<dbReference type="Proteomes" id="UP000605846">
    <property type="component" value="Unassembled WGS sequence"/>
</dbReference>
<evidence type="ECO:0000313" key="2">
    <source>
        <dbReference type="Proteomes" id="UP000605846"/>
    </source>
</evidence>
<protein>
    <submittedName>
        <fullName evidence="1">Uncharacterized protein</fullName>
    </submittedName>
</protein>
<reference evidence="1" key="1">
    <citation type="submission" date="2020-01" db="EMBL/GenBank/DDBJ databases">
        <title>Genome Sequencing of Three Apophysomyces-Like Fungal Strains Confirms a Novel Fungal Genus in the Mucoromycota with divergent Burkholderia-like Endosymbiotic Bacteria.</title>
        <authorList>
            <person name="Stajich J.E."/>
            <person name="Macias A.M."/>
            <person name="Carter-House D."/>
            <person name="Lovett B."/>
            <person name="Kasson L.R."/>
            <person name="Berry K."/>
            <person name="Grigoriev I."/>
            <person name="Chang Y."/>
            <person name="Spatafora J."/>
            <person name="Kasson M.T."/>
        </authorList>
    </citation>
    <scope>NUCLEOTIDE SEQUENCE</scope>
    <source>
        <strain evidence="1">NRRL A-21654</strain>
    </source>
</reference>
<proteinExistence type="predicted"/>
<dbReference type="EMBL" id="JABAYA010000165">
    <property type="protein sequence ID" value="KAF7723059.1"/>
    <property type="molecule type" value="Genomic_DNA"/>
</dbReference>
<accession>A0A8H7BMZ2</accession>
<gene>
    <name evidence="1" type="ORF">EC973_002393</name>
</gene>
<evidence type="ECO:0000313" key="1">
    <source>
        <dbReference type="EMBL" id="KAF7723059.1"/>
    </source>
</evidence>